<keyword evidence="2" id="KW-0812">Transmembrane</keyword>
<name>L8H0H8_ACACF</name>
<feature type="region of interest" description="Disordered" evidence="1">
    <location>
        <begin position="463"/>
        <end position="493"/>
    </location>
</feature>
<feature type="compositionally biased region" description="Low complexity" evidence="1">
    <location>
        <begin position="1420"/>
        <end position="1434"/>
    </location>
</feature>
<keyword evidence="4" id="KW-1185">Reference proteome</keyword>
<keyword evidence="2" id="KW-0472">Membrane</keyword>
<dbReference type="GeneID" id="14919003"/>
<evidence type="ECO:0000256" key="1">
    <source>
        <dbReference type="SAM" id="MobiDB-lite"/>
    </source>
</evidence>
<evidence type="ECO:0000313" key="3">
    <source>
        <dbReference type="EMBL" id="ELR18273.1"/>
    </source>
</evidence>
<keyword evidence="2" id="KW-1133">Transmembrane helix</keyword>
<organism evidence="3 4">
    <name type="scientific">Acanthamoeba castellanii (strain ATCC 30010 / Neff)</name>
    <dbReference type="NCBI Taxonomy" id="1257118"/>
    <lineage>
        <taxon>Eukaryota</taxon>
        <taxon>Amoebozoa</taxon>
        <taxon>Discosea</taxon>
        <taxon>Longamoebia</taxon>
        <taxon>Centramoebida</taxon>
        <taxon>Acanthamoebidae</taxon>
        <taxon>Acanthamoeba</taxon>
    </lineage>
</organism>
<protein>
    <submittedName>
        <fullName evidence="3">Uncharacterized protein</fullName>
    </submittedName>
</protein>
<feature type="region of interest" description="Disordered" evidence="1">
    <location>
        <begin position="1319"/>
        <end position="1382"/>
    </location>
</feature>
<gene>
    <name evidence="3" type="ORF">ACA1_370270</name>
</gene>
<proteinExistence type="predicted"/>
<feature type="region of interest" description="Disordered" evidence="1">
    <location>
        <begin position="1400"/>
        <end position="1446"/>
    </location>
</feature>
<dbReference type="VEuPathDB" id="AmoebaDB:ACA1_370270"/>
<sequence>MPDTHYRPTFKAVREVLHSLRSKTNTTSVVGTWSSSASCFVAVGGGSTCLPYGYAAALGDCDSDARLQFNPKAASFQVLDDIASLRQGIASIAMNAGSVGNALQAVAGLTQQLSNNSTLASLSALKTYCPSLRTQQAVVLASTWALASEPHFTSKLTAASASLLSSWQSSALSSASLAAVQRASGALSNYTDAAGRLQVLLSEQTARFLTQTDVDALSRILVDVNNSLTSLVDAHTLILTNASSTPRQNGSLVLESTELLATAYVAHHWTALTASLAIRDQYLWGLYSSYVTSGVAIPSNFTATANTMLATLVDQRVQPLLDRMAALFTGIAGLANVSPCLRTKLAELGRISFSFSSPVASSSSYLLSLGLYDCRALQSVHDTAAQDGKPQAELLWLVEGDAVAKSGDLTRVATTPLGNSTPINTYYLYLPRNAQSTLTAVPSSQFASNNTALNLAGESLSPVLRRGDTVHEGDDESGETDLERQPSESIQGQRRVVERGQCNPGYYGVNCTICSNGSSNGPLGRVSYPEYGVQTAQCPFVCLNPSLYANEAYNACIPTPIGFYSPNGGHTLLPCRRTGISPQFYQWTSGGTRNSPTSCNGTVVYQALAIAPPSDLYSMAALNGTQFTLQMWIDWEDTYKSGDANSSAAGVGFGLLGVTQVWRWYLQRMADGHSRLVFETINSTNMAALSDAFVLDAGWHHMAVTGDNARRVVTFYVDGNQIGNDWYDRRLFRSTDPASTELALGGQRSTESSAFGVLPTTFALLTAQLDEISITHARLPVDRLGWHSPSSRYEAFCVGLSSDLVKGWCLPRCPNGMTRNETALALGSYRGLAAAAGNRSAAPTAASWQSFMGGLEDGCRCPPGTERWFDACLTPCMPGALRDQNGRCQCPAGSYQAWGANATRYVTFDFSLPSSAIQVQIAEIELFDANDTKLAVLGCVEGEPTTAGSGGVTSSSCPRLYDGRKEPASALFASYAPPAGLEPYAWAARGTGRARVTLDLGVRPPAATRALSRIVIYMTARMRDALANATTHSSSTVDTFLSTEAVPAGSLDNTSDGCALSVRVGDKIVSGASLLVESFFGLLPSAALVLDDTQMTPTQSLGSLSCAACPAHSTISNAPRTSVKLPNGTALSFAVPSVATREFNADVYGTTRVSTLMFHPTLSPAYPMYENYTLLPPSLLPAPSAGSALANPVRVALYYPRNVTDALTLRYTLDGSAVTNASLIFTNDTQLAWLLPSEETQARYQFLAVESTGESSSDDSAGICGDMVVVCIAVPIGGFLLGVVPTIMAAVAIHACYRRRKQERASPFSFLDELPPLFSAHQRHQRTTEQNERDRSESIHLTEPPPSAAAPSPLHVSSVRFSTRPVSRTADRPSSGRARAAAMPADSVLWGNGHLSLPRRSHNPFSSSSTIGAAPPPPSIINSSGPGSNGSNSAVFLNPMYSEEDF</sequence>
<dbReference type="EMBL" id="KB007960">
    <property type="protein sequence ID" value="ELR18273.1"/>
    <property type="molecule type" value="Genomic_DNA"/>
</dbReference>
<accession>L8H0H8</accession>
<dbReference type="Gene3D" id="2.60.120.200">
    <property type="match status" value="1"/>
</dbReference>
<dbReference type="Proteomes" id="UP000011083">
    <property type="component" value="Unassembled WGS sequence"/>
</dbReference>
<dbReference type="InterPro" id="IPR013320">
    <property type="entry name" value="ConA-like_dom_sf"/>
</dbReference>
<dbReference type="OrthoDB" id="10692986at2759"/>
<feature type="transmembrane region" description="Helical" evidence="2">
    <location>
        <begin position="1267"/>
        <end position="1297"/>
    </location>
</feature>
<dbReference type="RefSeq" id="XP_004340293.1">
    <property type="nucleotide sequence ID" value="XM_004340245.1"/>
</dbReference>
<reference evidence="3 4" key="1">
    <citation type="journal article" date="2013" name="Genome Biol.">
        <title>Genome of Acanthamoeba castellanii highlights extensive lateral gene transfer and early evolution of tyrosine kinase signaling.</title>
        <authorList>
            <person name="Clarke M."/>
            <person name="Lohan A.J."/>
            <person name="Liu B."/>
            <person name="Lagkouvardos I."/>
            <person name="Roy S."/>
            <person name="Zafar N."/>
            <person name="Bertelli C."/>
            <person name="Schilde C."/>
            <person name="Kianianmomeni A."/>
            <person name="Burglin T.R."/>
            <person name="Frech C."/>
            <person name="Turcotte B."/>
            <person name="Kopec K.O."/>
            <person name="Synnott J.M."/>
            <person name="Choo C."/>
            <person name="Paponov I."/>
            <person name="Finkler A."/>
            <person name="Soon Heng Tan C."/>
            <person name="Hutchins A.P."/>
            <person name="Weinmeier T."/>
            <person name="Rattei T."/>
            <person name="Chu J.S."/>
            <person name="Gimenez G."/>
            <person name="Irimia M."/>
            <person name="Rigden D.J."/>
            <person name="Fitzpatrick D.A."/>
            <person name="Lorenzo-Morales J."/>
            <person name="Bateman A."/>
            <person name="Chiu C.H."/>
            <person name="Tang P."/>
            <person name="Hegemann P."/>
            <person name="Fromm H."/>
            <person name="Raoult D."/>
            <person name="Greub G."/>
            <person name="Miranda-Saavedra D."/>
            <person name="Chen N."/>
            <person name="Nash P."/>
            <person name="Ginger M.L."/>
            <person name="Horn M."/>
            <person name="Schaap P."/>
            <person name="Caler L."/>
            <person name="Loftus B."/>
        </authorList>
    </citation>
    <scope>NUCLEOTIDE SEQUENCE [LARGE SCALE GENOMIC DNA]</scope>
    <source>
        <strain evidence="3 4">Neff</strain>
    </source>
</reference>
<dbReference type="KEGG" id="acan:ACA1_370270"/>
<dbReference type="Pfam" id="PF13385">
    <property type="entry name" value="Laminin_G_3"/>
    <property type="match status" value="1"/>
</dbReference>
<evidence type="ECO:0000313" key="4">
    <source>
        <dbReference type="Proteomes" id="UP000011083"/>
    </source>
</evidence>
<dbReference type="SUPFAM" id="SSF49899">
    <property type="entry name" value="Concanavalin A-like lectins/glucanases"/>
    <property type="match status" value="1"/>
</dbReference>
<evidence type="ECO:0000256" key="2">
    <source>
        <dbReference type="SAM" id="Phobius"/>
    </source>
</evidence>
<feature type="compositionally biased region" description="Basic and acidic residues" evidence="1">
    <location>
        <begin position="1326"/>
        <end position="1340"/>
    </location>
</feature>